<sequence>MASDALRSTLFDAKSPASYAERLNAVCERLRASNTAAKRGGNPALPDSSIEACVSWTHGALTRAGATKTSGGGNHVKALGSDAPSADALCDDEELWNAFVDARSMSSQRSNADESAIARALGRAAASGRASDATLVRAFESMSSDGGVFRSSCEKSVDVAKASMGLGAARTRLFRASMRSAARAQNARPNKPAPVNVDFEFLWGVVQRWSTCAERGDDIETQHACEWAMRAFILHPMYARAIPSLVAESSENSKRQKVRERDAEGPASTSARSSAPTFICDVVDRVARAADDMDVDALRLAPWLLRAAIEVDANAINKASPEDTKALFVGLFENISHAFLAPMSSSKLRGKGRSESDATANEALTDALSGSLRVAMDKKLYSPMDDGKVENAVKMFIDGVAASAMQDDVRAEGWSRVICASTALDARLIEPHAEAMLTLLLVKSNDDYSERVAVVQTLTKTFADMRRVPDLIRSLGQVFAKANEEGKIVRDSVISEGVLQGLQQAAAAVPLAQTPELMIVCREVLIGAYDANATDDILDKLARIVQNVLGTCPDNPGEPMMPAAKECLDGFTDEITKRLCDDPSPARAGVLLRAYVPVASLLRGLSEVADAAALQSYFKTDIIELCEIVKKLVRQAPNAAPPCEKAEAAAIGSAIQRVKLVSRLRYPREDVTPDEAAKAGKEIKNLLSVCFRLVPDTTGGAGYDAPDVKAEAWGVLTEAIQLWYEFASDVQIMDYYRCRLETDLQGGSLSEAEEEKFSELIVTFKPWVRAIESVILRSAGEIAQELSGATASNALCDVLEDVVTDCVRSARDPTGARDTFGRFWGAANSSLQKKGVDEKSNIVETSAVKRLRRALEAAERIQSRAVVHMNAGSFSIALQVSDCVTFTAAACGMKSAMDLCVRSRSLAAFLASNDEDAASIGVSVTNSTLHYQEATVQIARTLPDAADVAKFLASTTAEFNSGLVGSALSAKASVYGRAVSLVERLLETHLIPIVDSGSVDAGAELSALLAESAFVAGAMVHSDPLREKFGWTEGNPDFVDDEAHTEITDERGEALSGYWDTTARVREHVETFLRAVENGKIAIDASSIEIVTTCVSAVGYALGISATLLDFGEKFHRTLHPGCAQLALSIATKLLLQSADAMSTHAAARLVNYIGAACDALKQTGPQLTPDAHASFVAILMTTYTNGTRVAVEREGVTNAMPSQQLCDALDLTLQELLIGTGKRPLNTLYAACMDAFKTADAESRRDHLSTDRLDVSLSAPIWVLSHLIETFYFSKAIRSAAQENVEALMDACARVLSVATTVPNASAVVEKVLGIVTEFSRLGARCEMSTRCVSRLCQLPGVACSPEAVVDDEASSTTVFSQACELMGAILKARHDHLRRAVSSVTVACSDLLAALRRLKSRDASDDVMNACASKLSYVYEAAESSGLDRYCTHLLADAITAITGGGVGPVAESALRPGLFALLDACGDRELQQLHTALGAGAGGARRVVFTALREQHKLTHKFTGRV</sequence>
<keyword evidence="4" id="KW-1185">Reference proteome</keyword>
<dbReference type="InterPro" id="IPR052609">
    <property type="entry name" value="Ribosome_Biogenesis_Reg"/>
</dbReference>
<dbReference type="Proteomes" id="UP000009170">
    <property type="component" value="Unassembled WGS sequence"/>
</dbReference>
<feature type="region of interest" description="Disordered" evidence="1">
    <location>
        <begin position="249"/>
        <end position="273"/>
    </location>
</feature>
<feature type="compositionally biased region" description="Basic and acidic residues" evidence="1">
    <location>
        <begin position="251"/>
        <end position="264"/>
    </location>
</feature>
<dbReference type="GO" id="GO:0042254">
    <property type="term" value="P:ribosome biogenesis"/>
    <property type="evidence" value="ECO:0007669"/>
    <property type="project" value="TreeGrafter"/>
</dbReference>
<dbReference type="KEGG" id="ota:OT_ostta13g02670"/>
<proteinExistence type="predicted"/>
<feature type="domain" description="Nucleolar 27S pre-rRNA processing Urb2/Npa2 C-terminal" evidence="2">
    <location>
        <begin position="1330"/>
        <end position="1507"/>
    </location>
</feature>
<dbReference type="GO" id="GO:0005730">
    <property type="term" value="C:nucleolus"/>
    <property type="evidence" value="ECO:0007669"/>
    <property type="project" value="TreeGrafter"/>
</dbReference>
<comment type="caution">
    <text evidence="3">The sequence shown here is derived from an EMBL/GenBank/DDBJ whole genome shotgun (WGS) entry which is preliminary data.</text>
</comment>
<accession>A0A096P7M2</accession>
<dbReference type="RefSeq" id="XP_003082749.2">
    <property type="nucleotide sequence ID" value="XM_003082701.2"/>
</dbReference>
<evidence type="ECO:0000256" key="1">
    <source>
        <dbReference type="SAM" id="MobiDB-lite"/>
    </source>
</evidence>
<reference evidence="3 4" key="2">
    <citation type="journal article" date="2014" name="BMC Genomics">
        <title>An improved genome of the model marine alga Ostreococcus tauri unfolds by assessing Illumina de novo assemblies.</title>
        <authorList>
            <person name="Blanc-Mathieu R."/>
            <person name="Verhelst B."/>
            <person name="Derelle E."/>
            <person name="Rombauts S."/>
            <person name="Bouget F.Y."/>
            <person name="Carre I."/>
            <person name="Chateau A."/>
            <person name="Eyre-Walker A."/>
            <person name="Grimsley N."/>
            <person name="Moreau H."/>
            <person name="Piegu B."/>
            <person name="Rivals E."/>
            <person name="Schackwitz W."/>
            <person name="Van de Peer Y."/>
            <person name="Piganeau G."/>
        </authorList>
    </citation>
    <scope>NUCLEOTIDE SEQUENCE [LARGE SCALE GENOMIC DNA]</scope>
    <source>
        <strain evidence="4">OTTH 0595 / CCAP 157/2 / RCC745</strain>
    </source>
</reference>
<evidence type="ECO:0000259" key="2">
    <source>
        <dbReference type="Pfam" id="PF10441"/>
    </source>
</evidence>
<name>A0A096P7M2_OSTTA</name>
<evidence type="ECO:0000313" key="4">
    <source>
        <dbReference type="Proteomes" id="UP000009170"/>
    </source>
</evidence>
<dbReference type="OrthoDB" id="1085414at2759"/>
<protein>
    <submittedName>
        <fullName evidence="3">Nucleolar 27S pre-rRNA processing,Urb2/Npa2,C-terminal</fullName>
    </submittedName>
</protein>
<gene>
    <name evidence="3" type="ORF">OT_ostta13g02670</name>
</gene>
<dbReference type="PANTHER" id="PTHR15682">
    <property type="entry name" value="UNHEALTHY RIBOSOME BIOGENESIS PROTEIN 2 HOMOLOG"/>
    <property type="match status" value="1"/>
</dbReference>
<evidence type="ECO:0000313" key="3">
    <source>
        <dbReference type="EMBL" id="CEG00206.1"/>
    </source>
</evidence>
<organism evidence="3 4">
    <name type="scientific">Ostreococcus tauri</name>
    <name type="common">Marine green alga</name>
    <dbReference type="NCBI Taxonomy" id="70448"/>
    <lineage>
        <taxon>Eukaryota</taxon>
        <taxon>Viridiplantae</taxon>
        <taxon>Chlorophyta</taxon>
        <taxon>Mamiellophyceae</taxon>
        <taxon>Mamiellales</taxon>
        <taxon>Bathycoccaceae</taxon>
        <taxon>Ostreococcus</taxon>
    </lineage>
</organism>
<dbReference type="InterPro" id="IPR018849">
    <property type="entry name" value="Urb2/Npa2_C"/>
</dbReference>
<reference evidence="4" key="1">
    <citation type="journal article" date="2006" name="Proc. Natl. Acad. Sci. U.S.A.">
        <title>Genome analysis of the smallest free-living eukaryote Ostreococcus tauri unveils many unique features.</title>
        <authorList>
            <person name="Derelle E."/>
            <person name="Ferraz C."/>
            <person name="Rombauts S."/>
            <person name="Rouze P."/>
            <person name="Worden A.Z."/>
            <person name="Robbens S."/>
            <person name="Partensky F."/>
            <person name="Degroeve S."/>
            <person name="Echeynie S."/>
            <person name="Cooke R."/>
            <person name="Saeys Y."/>
            <person name="Wuyts J."/>
            <person name="Jabbari K."/>
            <person name="Bowler C."/>
            <person name="Panaud O."/>
            <person name="Piegu B."/>
            <person name="Ball S.G."/>
            <person name="Ral J.-P."/>
            <person name="Bouget F.-Y."/>
            <person name="Piganeau G."/>
            <person name="De Baets B."/>
            <person name="Picard A."/>
            <person name="Delseny M."/>
            <person name="Demaille J."/>
            <person name="Van de Peer Y."/>
            <person name="Moreau H."/>
        </authorList>
    </citation>
    <scope>NUCLEOTIDE SEQUENCE [LARGE SCALE GENOMIC DNA]</scope>
    <source>
        <strain evidence="4">OTTH 0595 / CCAP 157/2 / RCC745</strain>
    </source>
</reference>
<dbReference type="PANTHER" id="PTHR15682:SF2">
    <property type="entry name" value="UNHEALTHY RIBOSOME BIOGENESIS PROTEIN 2 HOMOLOG"/>
    <property type="match status" value="1"/>
</dbReference>
<dbReference type="EMBL" id="CAID01000013">
    <property type="protein sequence ID" value="CEG00206.1"/>
    <property type="molecule type" value="Genomic_DNA"/>
</dbReference>
<dbReference type="InParanoid" id="A0A096P7M2"/>
<dbReference type="GeneID" id="9837550"/>
<dbReference type="Pfam" id="PF10441">
    <property type="entry name" value="Urb2"/>
    <property type="match status" value="1"/>
</dbReference>